<dbReference type="STRING" id="1202772.A0A1V9Z4P1"/>
<dbReference type="Pfam" id="PF00027">
    <property type="entry name" value="cNMP_binding"/>
    <property type="match status" value="3"/>
</dbReference>
<dbReference type="Gene3D" id="2.60.120.10">
    <property type="entry name" value="Jelly Rolls"/>
    <property type="match status" value="4"/>
</dbReference>
<feature type="domain" description="Cyclic nucleotide-binding" evidence="2">
    <location>
        <begin position="538"/>
        <end position="640"/>
    </location>
</feature>
<dbReference type="CDD" id="cd00038">
    <property type="entry name" value="CAP_ED"/>
    <property type="match status" value="4"/>
</dbReference>
<feature type="domain" description="Cyclic nucleotide-binding" evidence="2">
    <location>
        <begin position="424"/>
        <end position="516"/>
    </location>
</feature>
<feature type="domain" description="Cyclic nucleotide-binding" evidence="2">
    <location>
        <begin position="43"/>
        <end position="147"/>
    </location>
</feature>
<feature type="domain" description="Cyclic nucleotide-binding" evidence="2">
    <location>
        <begin position="163"/>
        <end position="270"/>
    </location>
</feature>
<reference evidence="3 4" key="1">
    <citation type="journal article" date="2014" name="Genome Biol. Evol.">
        <title>The secreted proteins of Achlya hypogyna and Thraustotheca clavata identify the ancestral oomycete secretome and reveal gene acquisitions by horizontal gene transfer.</title>
        <authorList>
            <person name="Misner I."/>
            <person name="Blouin N."/>
            <person name="Leonard G."/>
            <person name="Richards T.A."/>
            <person name="Lane C.E."/>
        </authorList>
    </citation>
    <scope>NUCLEOTIDE SEQUENCE [LARGE SCALE GENOMIC DNA]</scope>
    <source>
        <strain evidence="3 4">ATCC 48635</strain>
    </source>
</reference>
<organism evidence="3 4">
    <name type="scientific">Achlya hypogyna</name>
    <name type="common">Oomycete</name>
    <name type="synonym">Protoachlya hypogyna</name>
    <dbReference type="NCBI Taxonomy" id="1202772"/>
    <lineage>
        <taxon>Eukaryota</taxon>
        <taxon>Sar</taxon>
        <taxon>Stramenopiles</taxon>
        <taxon>Oomycota</taxon>
        <taxon>Saprolegniomycetes</taxon>
        <taxon>Saprolegniales</taxon>
        <taxon>Achlyaceae</taxon>
        <taxon>Achlya</taxon>
    </lineage>
</organism>
<keyword evidence="4" id="KW-1185">Reference proteome</keyword>
<evidence type="ECO:0000313" key="4">
    <source>
        <dbReference type="Proteomes" id="UP000243579"/>
    </source>
</evidence>
<feature type="region of interest" description="Disordered" evidence="1">
    <location>
        <begin position="787"/>
        <end position="816"/>
    </location>
</feature>
<gene>
    <name evidence="3" type="ORF">ACHHYP_03027</name>
</gene>
<keyword evidence="3" id="KW-0418">Kinase</keyword>
<dbReference type="InterPro" id="IPR014710">
    <property type="entry name" value="RmlC-like_jellyroll"/>
</dbReference>
<dbReference type="GO" id="GO:0034236">
    <property type="term" value="F:protein kinase A catalytic subunit binding"/>
    <property type="evidence" value="ECO:0007669"/>
    <property type="project" value="TreeGrafter"/>
</dbReference>
<dbReference type="GO" id="GO:0030552">
    <property type="term" value="F:cAMP binding"/>
    <property type="evidence" value="ECO:0007669"/>
    <property type="project" value="TreeGrafter"/>
</dbReference>
<dbReference type="SUPFAM" id="SSF51206">
    <property type="entry name" value="cAMP-binding domain-like"/>
    <property type="match status" value="4"/>
</dbReference>
<evidence type="ECO:0000259" key="2">
    <source>
        <dbReference type="PROSITE" id="PS50042"/>
    </source>
</evidence>
<dbReference type="AlphaFoldDB" id="A0A1V9Z4P1"/>
<keyword evidence="3" id="KW-0808">Transferase</keyword>
<dbReference type="GO" id="GO:0016301">
    <property type="term" value="F:kinase activity"/>
    <property type="evidence" value="ECO:0007669"/>
    <property type="project" value="UniProtKB-KW"/>
</dbReference>
<dbReference type="EMBL" id="JNBR01000433">
    <property type="protein sequence ID" value="OQR92983.1"/>
    <property type="molecule type" value="Genomic_DNA"/>
</dbReference>
<proteinExistence type="predicted"/>
<sequence>MGERKRLFLSNVPILSSLFRPLGVAQVALVDMAVANGASSQAILSALTPLHYTNGATIVRQGDSDSDIYFVESGTVQITRTKIKKQTKDDVQLSTRTEFEYFGEYAFAYMLTGQRTANAVAVGEVRCYSMSLDSCLQHLTSVRDLMRYRLQMRENGVLDNLNVFSALTPLQRGRMLGLSTLRAYEDGATVCKYGEIDDQYFVLVEVMPRAHVVLTGQAKICVRPNGVEVELLRKEAFQGFGEMGLFGKPRTADVIAVGSIVCIVMNRDSFIKAQSGGALESDAATLVTTVSHEWDVLKRLEAMHSNPRVVHHLERLVKRFQAVQTNKFAGKTLYTDLYRRVFANPKLALDFAPISNKIDWFDALQARKVIRFEAKRILATEPTKERPVDELAFLGRLAETSSLLDKFRVEGSTRRDGKFYMASQLARLMEFMTVKREQYIFKQNAVEGKAYIVLSGDVHVVFEDGGTSSHIVATLTGGDSFGELTLVTNMPRSASAVAATDVELILIQRRHFARFLHARPGFRIRHYLIERADFLHSLFPRADPKACIRVAFDMVEATYHAQHVFLRHGHHASTFCVVQEGLVGVFKPAPARGLVHVGNLGPQQYFGSSVFATAAVEDATFMATTAVTVLELSDAKARRMDTHMIDAATKALAARAQWEAAAAARADPALLYDPHTPWAFLGDDRTQLQLQVDRAEDARNTSCTRIVRDAKAPEARPAAPVRRPPLWSEPAFPLPTHEKGAKALLGSFLTKKLQSYQMVTAVVPEAVLVGPLQAAVHTEGPASLVHSVSHHHHRRGSSSWAPAADKPLPEPEDDVDWSAADWNWDVGADCDSMWKLDCVHEDNLYL</sequence>
<dbReference type="PANTHER" id="PTHR11635:SF166">
    <property type="entry name" value="CYCLIC NUCLEOTIDE-BINDING DOMAIN-CONTAINING PROTEIN"/>
    <property type="match status" value="1"/>
</dbReference>
<dbReference type="GO" id="GO:0004862">
    <property type="term" value="F:cAMP-dependent protein kinase inhibitor activity"/>
    <property type="evidence" value="ECO:0007669"/>
    <property type="project" value="TreeGrafter"/>
</dbReference>
<dbReference type="SMART" id="SM00100">
    <property type="entry name" value="cNMP"/>
    <property type="match status" value="4"/>
</dbReference>
<evidence type="ECO:0000256" key="1">
    <source>
        <dbReference type="SAM" id="MobiDB-lite"/>
    </source>
</evidence>
<accession>A0A1V9Z4P1</accession>
<dbReference type="GO" id="GO:0005952">
    <property type="term" value="C:cAMP-dependent protein kinase complex"/>
    <property type="evidence" value="ECO:0007669"/>
    <property type="project" value="InterPro"/>
</dbReference>
<dbReference type="PROSITE" id="PS50042">
    <property type="entry name" value="CNMP_BINDING_3"/>
    <property type="match status" value="4"/>
</dbReference>
<dbReference type="OrthoDB" id="166212at2759"/>
<dbReference type="InterPro" id="IPR018490">
    <property type="entry name" value="cNMP-bd_dom_sf"/>
</dbReference>
<name>A0A1V9Z4P1_ACHHY</name>
<dbReference type="GO" id="GO:0005829">
    <property type="term" value="C:cytosol"/>
    <property type="evidence" value="ECO:0007669"/>
    <property type="project" value="TreeGrafter"/>
</dbReference>
<dbReference type="InterPro" id="IPR000595">
    <property type="entry name" value="cNMP-bd_dom"/>
</dbReference>
<comment type="caution">
    <text evidence="3">The sequence shown here is derived from an EMBL/GenBank/DDBJ whole genome shotgun (WGS) entry which is preliminary data.</text>
</comment>
<dbReference type="PANTHER" id="PTHR11635">
    <property type="entry name" value="CAMP-DEPENDENT PROTEIN KINASE REGULATORY CHAIN"/>
    <property type="match status" value="1"/>
</dbReference>
<dbReference type="InterPro" id="IPR050503">
    <property type="entry name" value="cAMP-dep_PK_reg_su-like"/>
</dbReference>
<protein>
    <submittedName>
        <fullName evidence="3">Protein kinase</fullName>
    </submittedName>
</protein>
<evidence type="ECO:0000313" key="3">
    <source>
        <dbReference type="EMBL" id="OQR92983.1"/>
    </source>
</evidence>
<dbReference type="Proteomes" id="UP000243579">
    <property type="component" value="Unassembled WGS sequence"/>
</dbReference>